<organism evidence="1 2">
    <name type="scientific">Panagrolaimus sp. PS1159</name>
    <dbReference type="NCBI Taxonomy" id="55785"/>
    <lineage>
        <taxon>Eukaryota</taxon>
        <taxon>Metazoa</taxon>
        <taxon>Ecdysozoa</taxon>
        <taxon>Nematoda</taxon>
        <taxon>Chromadorea</taxon>
        <taxon>Rhabditida</taxon>
        <taxon>Tylenchina</taxon>
        <taxon>Panagrolaimomorpha</taxon>
        <taxon>Panagrolaimoidea</taxon>
        <taxon>Panagrolaimidae</taxon>
        <taxon>Panagrolaimus</taxon>
    </lineage>
</organism>
<protein>
    <submittedName>
        <fullName evidence="2">BPTI/Kunitz inhibitor domain-containing protein</fullName>
    </submittedName>
</protein>
<evidence type="ECO:0000313" key="2">
    <source>
        <dbReference type="WBParaSite" id="PS1159_v2.g17595.t1"/>
    </source>
</evidence>
<proteinExistence type="predicted"/>
<reference evidence="2" key="1">
    <citation type="submission" date="2022-11" db="UniProtKB">
        <authorList>
            <consortium name="WormBaseParasite"/>
        </authorList>
    </citation>
    <scope>IDENTIFICATION</scope>
</reference>
<name>A0AC35FJK8_9BILA</name>
<sequence>MLPFFILITIIYGTFGLINYGQEGDTCDRNDSNWYAVHSSKHHFIYCHPKHGIYVRDQCAIVNGQRKFFDPKMQQCILPGDSPTLYMPMSSLSRCTSSLQCHDERWYCTKKGRCACKRDYVQIGTQCWKKLTLNSDEECVFDKQCSATWPTANCFRRKCICPAPQIPVQTYHGTVCTMPDSCPMGLQTSVLHRTINCHLKGGCGDETQLGHFFDCIHFGGQTSMCCPNKAYTCMQPKMPGNGVGHFMRYFYDASADTCRSFVFRGGNMVNTNVFQTKTDCEAYCRNDCPVGLMEKGKNDGPIYCDTDEDCGEKFGCTKRDINDRGVCCPLPSWICSPDGGRDYNPGERSRLEEYDVGVAPKHVTAVFYPVIRYYYSASENRCKAFMYQGEGGNFNHFETLEHCLQFCSPVTCGNGDRALVLEGRTVSCSVDEPCVAGFQCRHGVCCPLKADFCLAGYEVHFEIDDEGITRGRPLNCNHDADCPVPYVCQLTNRIMRTSSRGYCCRRIDFRESRKQNKQPNSPKTSSKLPTTTTPTTSSMATTQRPTITTTIPAPTQQTESSVTMTVTGSSQSMLMCPGGRLPLIDNMGRSKECRINDDIEAMFAGCAGATDYQCAFLNVNSTIGICCQRLKYEQNRCTSGTKPLIDFETTLVRPCSPLKYDSCPGEDSLCVFDELFGDYHCCHPLGNLPIITEPTQTVSTTTPSTTTVAVTTTTTTTTSAPRTTLSTRRIYQTPTTSITIERLRTTTTPRFPPENQAGCLLGQDPFQDPLGNQSLECNPNIVGTCPPGFSCHKSHSRSVHICCGVTSVCPRNSAAFINPVSQSPIACSLATGCPAGFFCFKSPYLDSGSSGICCSEDPVASLCDHGLSLRNREGKAVRCSSSTTCPRGYNCLNRFNMSICCPSSENICSQPLHTGLSCEESPPQAVYYFDVQSKGCQQFQFSGCSGNDNRFESLTSCQNYCKLLAVCSVGAPLIQLNGELASCTEETSCLAGYTCVFTTEGNYCCPKPEMTCSLPRDPGAQCSPSDSVHSQTALLWHFSTTETTCVPFEYRGCGGNFNRFTSQQHCSMSCLHALCSNGHPKMKNGRLVRCDLNNPCDGGYLCVTPKFGLPNISICCPRTEMICLQPEEKASECSIAQFRYRFDSVQERCVRFVYSGCAGSANSFGSLEECKNACQTDSSVCPKGSELYVMPDSKRAMTCSPQDPGCPKGYRCSATADGFLHFCCSEPRCPSGKMPMVSVNGTGVICHIGHFGLFDECPDDYSCQQTSSGRFMCCPKAKADEACPYPSRPYLHTPNSLPMVCNEGYGTCPFGYKCNFNKAFREHFCCSDLVSREATNRNSIDNVYSRDLCDDGSDPITDDYGVVRICNPHLRFSCPDNFGCQFNGAVGRYHCCKIVSSTENNPQSDAAAASTSASALFFDSKEACPGGLSVKVHPKTGQPIVCQPEVPQYCPLFSRCEYSAAYWQFICCTSAEKVIEPFAEAVKENRPPIPSTGVGYHPGEAGCLADEQCHTTFPGAFCHDWVCRCPNGMKILDKTCVSACPQEYEDRDGLCAARIIFSQS</sequence>
<evidence type="ECO:0000313" key="1">
    <source>
        <dbReference type="Proteomes" id="UP000887580"/>
    </source>
</evidence>
<dbReference type="WBParaSite" id="PS1159_v2.g17595.t1">
    <property type="protein sequence ID" value="PS1159_v2.g17595.t1"/>
    <property type="gene ID" value="PS1159_v2.g17595"/>
</dbReference>
<dbReference type="Proteomes" id="UP000887580">
    <property type="component" value="Unplaced"/>
</dbReference>
<accession>A0AC35FJK8</accession>